<dbReference type="InParanoid" id="L7JW32"/>
<sequence>MNGGRRKVEDVEQHNEMLSRILFGKNKLGIQIVR</sequence>
<reference evidence="1 2" key="1">
    <citation type="journal article" date="2012" name="PLoS Pathog.">
        <title>The genome of the obligate intracellular parasite Trachipleistophora hominis: new insights into microsporidian genome dynamics and reductive evolution.</title>
        <authorList>
            <person name="Heinz E."/>
            <person name="Williams T.A."/>
            <person name="Nakjang S."/>
            <person name="Noel C.J."/>
            <person name="Swan D.C."/>
            <person name="Goldberg A.V."/>
            <person name="Harris S.R."/>
            <person name="Weinmaier T."/>
            <person name="Markert S."/>
            <person name="Becher D."/>
            <person name="Bernhardt J."/>
            <person name="Dagan T."/>
            <person name="Hacker C."/>
            <person name="Lucocq J.M."/>
            <person name="Schweder T."/>
            <person name="Rattei T."/>
            <person name="Hall N."/>
            <person name="Hirt R.P."/>
            <person name="Embley T.M."/>
        </authorList>
    </citation>
    <scope>NUCLEOTIDE SEQUENCE [LARGE SCALE GENOMIC DNA]</scope>
</reference>
<dbReference type="VEuPathDB" id="MicrosporidiaDB:THOM_1864"/>
<evidence type="ECO:0000313" key="1">
    <source>
        <dbReference type="EMBL" id="ELQ75241.1"/>
    </source>
</evidence>
<gene>
    <name evidence="1" type="ORF">THOM_1864</name>
</gene>
<organism evidence="1 2">
    <name type="scientific">Trachipleistophora hominis</name>
    <name type="common">Microsporidian parasite</name>
    <dbReference type="NCBI Taxonomy" id="72359"/>
    <lineage>
        <taxon>Eukaryota</taxon>
        <taxon>Fungi</taxon>
        <taxon>Fungi incertae sedis</taxon>
        <taxon>Microsporidia</taxon>
        <taxon>Pleistophoridae</taxon>
        <taxon>Trachipleistophora</taxon>
    </lineage>
</organism>
<evidence type="ECO:0000313" key="2">
    <source>
        <dbReference type="Proteomes" id="UP000011185"/>
    </source>
</evidence>
<dbReference type="AlphaFoldDB" id="L7JW32"/>
<dbReference type="Proteomes" id="UP000011185">
    <property type="component" value="Unassembled WGS sequence"/>
</dbReference>
<proteinExistence type="predicted"/>
<dbReference type="EMBL" id="JH993981">
    <property type="protein sequence ID" value="ELQ75241.1"/>
    <property type="molecule type" value="Genomic_DNA"/>
</dbReference>
<keyword evidence="2" id="KW-1185">Reference proteome</keyword>
<dbReference type="HOGENOM" id="CLU_3377388_0_0_1"/>
<accession>L7JW32</accession>
<protein>
    <submittedName>
        <fullName evidence="1">Uncharacterized protein</fullName>
    </submittedName>
</protein>
<name>L7JW32_TRAHO</name>